<keyword evidence="2 4" id="KW-0378">Hydrolase</keyword>
<organism evidence="4 5">
    <name type="scientific">Tigheibacillus halophilus</name>
    <dbReference type="NCBI Taxonomy" id="361280"/>
    <lineage>
        <taxon>Bacteria</taxon>
        <taxon>Bacillati</taxon>
        <taxon>Bacillota</taxon>
        <taxon>Bacilli</taxon>
        <taxon>Bacillales</taxon>
        <taxon>Bacillaceae</taxon>
        <taxon>Tigheibacillus</taxon>
    </lineage>
</organism>
<evidence type="ECO:0000256" key="1">
    <source>
        <dbReference type="ARBA" id="ARBA00010515"/>
    </source>
</evidence>
<sequence length="176" mass="18980">MTLDPQVKHLLAQMKAAGTPPLESFPPELAREAFRKMNQEQSEPAAEVQRVQEGAIPGQAGEIPFRAYYPEGKAPYPVLVFFHGGGWVIGNLDSHDDICRTLANAANCAVIAIDYRLAPENKFPAAVEDCYTAVKYIQENAGEFHIDPSRIAVGGDSAGGNLTAVVSQLAKKSRDA</sequence>
<dbReference type="PANTHER" id="PTHR48081">
    <property type="entry name" value="AB HYDROLASE SUPERFAMILY PROTEIN C4A8.06C"/>
    <property type="match status" value="1"/>
</dbReference>
<dbReference type="PANTHER" id="PTHR48081:SF8">
    <property type="entry name" value="ALPHA_BETA HYDROLASE FOLD-3 DOMAIN-CONTAINING PROTEIN-RELATED"/>
    <property type="match status" value="1"/>
</dbReference>
<dbReference type="InterPro" id="IPR029058">
    <property type="entry name" value="AB_hydrolase_fold"/>
</dbReference>
<dbReference type="InterPro" id="IPR002168">
    <property type="entry name" value="Lipase_GDXG_HIS_AS"/>
</dbReference>
<proteinExistence type="inferred from homology"/>
<gene>
    <name evidence="4" type="ORF">RWE15_09430</name>
</gene>
<feature type="domain" description="Alpha/beta hydrolase fold-3" evidence="3">
    <location>
        <begin position="79"/>
        <end position="173"/>
    </location>
</feature>
<evidence type="ECO:0000313" key="4">
    <source>
        <dbReference type="EMBL" id="MDY0394630.1"/>
    </source>
</evidence>
<evidence type="ECO:0000259" key="3">
    <source>
        <dbReference type="Pfam" id="PF07859"/>
    </source>
</evidence>
<name>A0ABU5C6D3_9BACI</name>
<keyword evidence="5" id="KW-1185">Reference proteome</keyword>
<dbReference type="InterPro" id="IPR050300">
    <property type="entry name" value="GDXG_lipolytic_enzyme"/>
</dbReference>
<evidence type="ECO:0000313" key="5">
    <source>
        <dbReference type="Proteomes" id="UP001281447"/>
    </source>
</evidence>
<accession>A0ABU5C6D3</accession>
<reference evidence="4 5" key="1">
    <citation type="submission" date="2023-10" db="EMBL/GenBank/DDBJ databases">
        <title>Virgibacillus halophilus 5B73C genome.</title>
        <authorList>
            <person name="Miliotis G."/>
            <person name="Sengupta P."/>
            <person name="Hameed A."/>
            <person name="Chuvochina M."/>
            <person name="Mcdonagh F."/>
            <person name="Simpson A.C."/>
            <person name="Singh N.K."/>
            <person name="Rekha P.D."/>
            <person name="Raman K."/>
            <person name="Hugenholtz P."/>
            <person name="Venkateswaran K."/>
        </authorList>
    </citation>
    <scope>NUCLEOTIDE SEQUENCE [LARGE SCALE GENOMIC DNA]</scope>
    <source>
        <strain evidence="4 5">5B73C</strain>
    </source>
</reference>
<comment type="similarity">
    <text evidence="1">Belongs to the 'GDXG' lipolytic enzyme family.</text>
</comment>
<dbReference type="PROSITE" id="PS01173">
    <property type="entry name" value="LIPASE_GDXG_HIS"/>
    <property type="match status" value="1"/>
</dbReference>
<dbReference type="EMBL" id="JAWDIP010000003">
    <property type="protein sequence ID" value="MDY0394630.1"/>
    <property type="molecule type" value="Genomic_DNA"/>
</dbReference>
<dbReference type="Gene3D" id="3.40.50.1820">
    <property type="entry name" value="alpha/beta hydrolase"/>
    <property type="match status" value="1"/>
</dbReference>
<dbReference type="InterPro" id="IPR013094">
    <property type="entry name" value="AB_hydrolase_3"/>
</dbReference>
<protein>
    <submittedName>
        <fullName evidence="4">Alpha/beta hydrolase</fullName>
    </submittedName>
</protein>
<dbReference type="SUPFAM" id="SSF53474">
    <property type="entry name" value="alpha/beta-Hydrolases"/>
    <property type="match status" value="1"/>
</dbReference>
<dbReference type="Pfam" id="PF07859">
    <property type="entry name" value="Abhydrolase_3"/>
    <property type="match status" value="1"/>
</dbReference>
<dbReference type="GO" id="GO:0016787">
    <property type="term" value="F:hydrolase activity"/>
    <property type="evidence" value="ECO:0007669"/>
    <property type="project" value="UniProtKB-KW"/>
</dbReference>
<comment type="caution">
    <text evidence="4">The sequence shown here is derived from an EMBL/GenBank/DDBJ whole genome shotgun (WGS) entry which is preliminary data.</text>
</comment>
<evidence type="ECO:0000256" key="2">
    <source>
        <dbReference type="ARBA" id="ARBA00022801"/>
    </source>
</evidence>
<dbReference type="Proteomes" id="UP001281447">
    <property type="component" value="Unassembled WGS sequence"/>
</dbReference>